<dbReference type="EMBL" id="QTSX02000896">
    <property type="protein sequence ID" value="KAJ9083982.1"/>
    <property type="molecule type" value="Genomic_DNA"/>
</dbReference>
<protein>
    <submittedName>
        <fullName evidence="1">Uncharacterized protein</fullName>
    </submittedName>
</protein>
<evidence type="ECO:0000313" key="2">
    <source>
        <dbReference type="Proteomes" id="UP001165960"/>
    </source>
</evidence>
<comment type="caution">
    <text evidence="1">The sequence shown here is derived from an EMBL/GenBank/DDBJ whole genome shotgun (WGS) entry which is preliminary data.</text>
</comment>
<proteinExistence type="predicted"/>
<name>A0ACC2UB34_9FUNG</name>
<accession>A0ACC2UB34</accession>
<dbReference type="Proteomes" id="UP001165960">
    <property type="component" value="Unassembled WGS sequence"/>
</dbReference>
<sequence length="75" mass="8570">MLADKNKIHWFEDIGYRHADFSVCSSNALSDPTSPYRCQCPTQGSFYGDEGSCLPRFKNYSPSKLDQKNLVMEDK</sequence>
<organism evidence="1 2">
    <name type="scientific">Entomophthora muscae</name>
    <dbReference type="NCBI Taxonomy" id="34485"/>
    <lineage>
        <taxon>Eukaryota</taxon>
        <taxon>Fungi</taxon>
        <taxon>Fungi incertae sedis</taxon>
        <taxon>Zoopagomycota</taxon>
        <taxon>Entomophthoromycotina</taxon>
        <taxon>Entomophthoromycetes</taxon>
        <taxon>Entomophthorales</taxon>
        <taxon>Entomophthoraceae</taxon>
        <taxon>Entomophthora</taxon>
    </lineage>
</organism>
<gene>
    <name evidence="1" type="ORF">DSO57_1028856</name>
</gene>
<evidence type="ECO:0000313" key="1">
    <source>
        <dbReference type="EMBL" id="KAJ9083982.1"/>
    </source>
</evidence>
<keyword evidence="2" id="KW-1185">Reference proteome</keyword>
<reference evidence="1" key="1">
    <citation type="submission" date="2022-04" db="EMBL/GenBank/DDBJ databases">
        <title>Genome of the entomopathogenic fungus Entomophthora muscae.</title>
        <authorList>
            <person name="Elya C."/>
            <person name="Lovett B.R."/>
            <person name="Lee E."/>
            <person name="Macias A.M."/>
            <person name="Hajek A.E."/>
            <person name="De Bivort B.L."/>
            <person name="Kasson M.T."/>
            <person name="De Fine Licht H.H."/>
            <person name="Stajich J.E."/>
        </authorList>
    </citation>
    <scope>NUCLEOTIDE SEQUENCE</scope>
    <source>
        <strain evidence="1">Berkeley</strain>
    </source>
</reference>